<evidence type="ECO:0000313" key="4">
    <source>
        <dbReference type="EMBL" id="KPI87867.1"/>
    </source>
</evidence>
<feature type="region of interest" description="Disordered" evidence="3">
    <location>
        <begin position="76"/>
        <end position="110"/>
    </location>
</feature>
<feature type="compositionally biased region" description="Acidic residues" evidence="3">
    <location>
        <begin position="29"/>
        <end position="41"/>
    </location>
</feature>
<reference evidence="4 5" key="1">
    <citation type="journal article" date="2015" name="PLoS Pathog.">
        <title>Leptomonas seymouri: Adaptations to the Dixenous Life Cycle Analyzed by Genome Sequencing, Transcriptome Profiling and Co-infection with Leishmania donovani.</title>
        <authorList>
            <person name="Kraeva N."/>
            <person name="Butenko A."/>
            <person name="Hlavacova J."/>
            <person name="Kostygov A."/>
            <person name="Myskova J."/>
            <person name="Grybchuk D."/>
            <person name="Lestinova T."/>
            <person name="Votypka J."/>
            <person name="Volf P."/>
            <person name="Opperdoes F."/>
            <person name="Flegontov P."/>
            <person name="Lukes J."/>
            <person name="Yurchenko V."/>
        </authorList>
    </citation>
    <scope>NUCLEOTIDE SEQUENCE [LARGE SCALE GENOMIC DNA]</scope>
    <source>
        <strain evidence="4 5">ATCC 30220</strain>
    </source>
</reference>
<proteinExistence type="predicted"/>
<dbReference type="OrthoDB" id="10251809at2759"/>
<dbReference type="Proteomes" id="UP000038009">
    <property type="component" value="Unassembled WGS sequence"/>
</dbReference>
<evidence type="ECO:0000256" key="2">
    <source>
        <dbReference type="ARBA" id="ARBA00022737"/>
    </source>
</evidence>
<dbReference type="VEuPathDB" id="TriTrypDB:Lsey_0071_0060"/>
<feature type="region of interest" description="Disordered" evidence="3">
    <location>
        <begin position="23"/>
        <end position="42"/>
    </location>
</feature>
<name>A0A0N0P734_LEPSE</name>
<keyword evidence="2" id="KW-0677">Repeat</keyword>
<dbReference type="Pfam" id="PF24681">
    <property type="entry name" value="Kelch_KLHDC2_KLHL20_DRC7"/>
    <property type="match status" value="1"/>
</dbReference>
<comment type="caution">
    <text evidence="4">The sequence shown here is derived from an EMBL/GenBank/DDBJ whole genome shotgun (WGS) entry which is preliminary data.</text>
</comment>
<dbReference type="AlphaFoldDB" id="A0A0N0P734"/>
<accession>A0A0N0P734</accession>
<dbReference type="InterPro" id="IPR015915">
    <property type="entry name" value="Kelch-typ_b-propeller"/>
</dbReference>
<dbReference type="EMBL" id="LJSK01000071">
    <property type="protein sequence ID" value="KPI87867.1"/>
    <property type="molecule type" value="Genomic_DNA"/>
</dbReference>
<protein>
    <submittedName>
        <fullName evidence="4">Uncharacterized protein</fullName>
    </submittedName>
</protein>
<keyword evidence="1" id="KW-0880">Kelch repeat</keyword>
<dbReference type="SUPFAM" id="SSF117281">
    <property type="entry name" value="Kelch motif"/>
    <property type="match status" value="1"/>
</dbReference>
<keyword evidence="5" id="KW-1185">Reference proteome</keyword>
<dbReference type="PANTHER" id="PTHR46093">
    <property type="entry name" value="ACYL-COA-BINDING DOMAIN-CONTAINING PROTEIN 5"/>
    <property type="match status" value="1"/>
</dbReference>
<evidence type="ECO:0000256" key="1">
    <source>
        <dbReference type="ARBA" id="ARBA00022441"/>
    </source>
</evidence>
<dbReference type="PANTHER" id="PTHR46093:SF18">
    <property type="entry name" value="FIBRONECTIN TYPE-III DOMAIN-CONTAINING PROTEIN"/>
    <property type="match status" value="1"/>
</dbReference>
<evidence type="ECO:0000256" key="3">
    <source>
        <dbReference type="SAM" id="MobiDB-lite"/>
    </source>
</evidence>
<dbReference type="Gene3D" id="2.120.10.80">
    <property type="entry name" value="Kelch-type beta propeller"/>
    <property type="match status" value="1"/>
</dbReference>
<evidence type="ECO:0000313" key="5">
    <source>
        <dbReference type="Proteomes" id="UP000038009"/>
    </source>
</evidence>
<feature type="compositionally biased region" description="Basic residues" evidence="3">
    <location>
        <begin position="95"/>
        <end position="106"/>
    </location>
</feature>
<gene>
    <name evidence="4" type="ORF">ABL78_3024</name>
</gene>
<organism evidence="4 5">
    <name type="scientific">Leptomonas seymouri</name>
    <dbReference type="NCBI Taxonomy" id="5684"/>
    <lineage>
        <taxon>Eukaryota</taxon>
        <taxon>Discoba</taxon>
        <taxon>Euglenozoa</taxon>
        <taxon>Kinetoplastea</taxon>
        <taxon>Metakinetoplastina</taxon>
        <taxon>Trypanosomatida</taxon>
        <taxon>Trypanosomatidae</taxon>
        <taxon>Leishmaniinae</taxon>
        <taxon>Leptomonas</taxon>
    </lineage>
</organism>
<sequence length="859" mass="93411">MRSWYLFGYDGFPTGEQRRRFYRQRDDPCDSEEECDYDDETNDRPIFYYPMHESEEGSRSSYGSALSSASSYASEGEAHTGVERGVPGYYDKNAVRTRRRNRHSRRTSQGGPPAWCVLHSTLYEDMLAWYGATAVTLPVLPLTDFPMADMFILQHGGAPCASPFSISNQTSLWHWSDASPKLSGMSKEEATGSLRCTRIRDDASLLSHLRWDRLHPTLRLAHSSAERPPPPRIGHCAVCLTTLDSSLLQYFLTDQRSTGSSRTAALPADRHNILNSNAEVTPGLLVGEDIELYGSIVLGGASQLVSTCSSCPSSPEGRDSREALREELSLASAAAAPLADPSLSGAVIPHKSILSHPLLCITLVSKKGRGATEADPTLRQHTIFFPLDTASMSIAAPRAFATLTPWADQSAEAAAVRSFAYIGGTENGGDPLAFVELEVFQLHLETWTWSCSPVTTYGARPAPRFGHSANMADEGRYLLMFGGVGEGHVYLNDLHVLDVRTRVWREVFFPFGLDVPRRAFHMSAILATTPTTPARGKRGSTPVPSSALHSSGFALQTRIALCSGEGCGAIGHLNAASGAGNRGACYGEEAANGDDGNDDDDGNMWSASVTTAESRCMLVLLGGEGEGGRPVTTSWACTLRNSKWQRLSFPLRTLPHFFHVSCSSAESVAETQRMRRRLSCTEYRSAVESLVERTVRSSVPTSSSASPSSLLDDAHVAACHGSLAQLLIRPCFANGTEQLLLVGGLRGPPVSIVTQIEVMGSSLNERASLWLLAAHQQGALSATLQQRVPHLSHLFFGYNGALSRAVGSIFQRDSSRKGRQRRPLSDADVRSNRLVSESVLDGQLTEWMRLARKRLRGSE</sequence>
<dbReference type="OMA" id="RQRDDPC"/>